<reference evidence="2" key="1">
    <citation type="submission" date="2019-06" db="EMBL/GenBank/DDBJ databases">
        <authorList>
            <consortium name="Wellcome Sanger Institute Data Sharing"/>
        </authorList>
    </citation>
    <scope>NUCLEOTIDE SEQUENCE [LARGE SCALE GENOMIC DNA]</scope>
</reference>
<reference evidence="2" key="3">
    <citation type="submission" date="2025-09" db="UniProtKB">
        <authorList>
            <consortium name="Ensembl"/>
        </authorList>
    </citation>
    <scope>IDENTIFICATION</scope>
</reference>
<accession>A0A672F7B2</accession>
<feature type="domain" description="PiggyBac transposable element-derived protein" evidence="1">
    <location>
        <begin position="3"/>
        <end position="325"/>
    </location>
</feature>
<dbReference type="InterPro" id="IPR029526">
    <property type="entry name" value="PGBD"/>
</dbReference>
<dbReference type="Proteomes" id="UP000472267">
    <property type="component" value="Chromosome 14"/>
</dbReference>
<dbReference type="Pfam" id="PF13843">
    <property type="entry name" value="DDE_Tnp_1_7"/>
    <property type="match status" value="1"/>
</dbReference>
<name>A0A672F7B2_SALFA</name>
<proteinExistence type="predicted"/>
<dbReference type="InParanoid" id="A0A672F7B2"/>
<sequence length="419" mass="47802">MLQTIQKWTVQHGQKQHYSWSMDLPELMAFIAILLLQGVIKLPSPRDAWSATLGHPLINGIMAQNRFQDIMQHLRFDNMNTRSERVKTDRFAAISDVWKSFVANCISSYTPGRYITIDQQLFPTKTRCSFLAYSATKPDKFGIKFWVACDLKSKYVCNVIPDLGDDPSRPNVVMKLMEPFMNKGRTVTTDSFFTSLSLAQQLLSQKTTLLGTVSKVCQELPESAKQNLDRHEFRTKVFSTSGTTLTVYAPKRKKTLCILSTMHSVVETGETRKKKPNTVNDYSRMKGGVDAMDQMVREYTVRSGTRRWPVAVFYNMVDIAALNAHILYEACTGVKERRIDFLMELASELAHSHVEAQKASVKTRLRQQPTTLEPGKRAKCQVKKKCNSNHATMRCADCYRYTCGRCKEKVVWKCRDCAV</sequence>
<organism evidence="2 3">
    <name type="scientific">Salarias fasciatus</name>
    <name type="common">Jewelled blenny</name>
    <name type="synonym">Blennius fasciatus</name>
    <dbReference type="NCBI Taxonomy" id="181472"/>
    <lineage>
        <taxon>Eukaryota</taxon>
        <taxon>Metazoa</taxon>
        <taxon>Chordata</taxon>
        <taxon>Craniata</taxon>
        <taxon>Vertebrata</taxon>
        <taxon>Euteleostomi</taxon>
        <taxon>Actinopterygii</taxon>
        <taxon>Neopterygii</taxon>
        <taxon>Teleostei</taxon>
        <taxon>Neoteleostei</taxon>
        <taxon>Acanthomorphata</taxon>
        <taxon>Ovalentaria</taxon>
        <taxon>Blenniimorphae</taxon>
        <taxon>Blenniiformes</taxon>
        <taxon>Blennioidei</taxon>
        <taxon>Blenniidae</taxon>
        <taxon>Salariinae</taxon>
        <taxon>Salarias</taxon>
    </lineage>
</organism>
<dbReference type="PANTHER" id="PTHR46599:SF6">
    <property type="entry name" value="DUAL SPECIFICITY PHOSPHATASE 26"/>
    <property type="match status" value="1"/>
</dbReference>
<evidence type="ECO:0000313" key="2">
    <source>
        <dbReference type="Ensembl" id="ENSSFAP00005001958.1"/>
    </source>
</evidence>
<evidence type="ECO:0000313" key="3">
    <source>
        <dbReference type="Proteomes" id="UP000472267"/>
    </source>
</evidence>
<protein>
    <recommendedName>
        <fullName evidence="1">PiggyBac transposable element-derived protein domain-containing protein</fullName>
    </recommendedName>
</protein>
<dbReference type="Ensembl" id="ENSSFAT00005002067.1">
    <property type="protein sequence ID" value="ENSSFAP00005001958.1"/>
    <property type="gene ID" value="ENSSFAG00005001301.1"/>
</dbReference>
<keyword evidence="3" id="KW-1185">Reference proteome</keyword>
<reference evidence="2" key="2">
    <citation type="submission" date="2025-08" db="UniProtKB">
        <authorList>
            <consortium name="Ensembl"/>
        </authorList>
    </citation>
    <scope>IDENTIFICATION</scope>
</reference>
<dbReference type="AlphaFoldDB" id="A0A672F7B2"/>
<evidence type="ECO:0000259" key="1">
    <source>
        <dbReference type="Pfam" id="PF13843"/>
    </source>
</evidence>
<dbReference type="OMA" id="AMDQMVR"/>
<dbReference type="PANTHER" id="PTHR46599">
    <property type="entry name" value="PIGGYBAC TRANSPOSABLE ELEMENT-DERIVED PROTEIN 4"/>
    <property type="match status" value="1"/>
</dbReference>